<name>A0ABR9QYQ6_9FIRM</name>
<keyword evidence="1" id="KW-1133">Transmembrane helix</keyword>
<evidence type="ECO:0000313" key="3">
    <source>
        <dbReference type="Proteomes" id="UP001516588"/>
    </source>
</evidence>
<keyword evidence="1" id="KW-0812">Transmembrane</keyword>
<feature type="transmembrane region" description="Helical" evidence="1">
    <location>
        <begin position="155"/>
        <end position="175"/>
    </location>
</feature>
<comment type="caution">
    <text evidence="2">The sequence shown here is derived from an EMBL/GenBank/DDBJ whole genome shotgun (WGS) entry which is preliminary data.</text>
</comment>
<protein>
    <recommendedName>
        <fullName evidence="4">DUF1461 domain-containing protein</fullName>
    </recommendedName>
</protein>
<dbReference type="Proteomes" id="UP001516588">
    <property type="component" value="Unassembled WGS sequence"/>
</dbReference>
<keyword evidence="3" id="KW-1185">Reference proteome</keyword>
<feature type="transmembrane region" description="Helical" evidence="1">
    <location>
        <begin position="27"/>
        <end position="49"/>
    </location>
</feature>
<gene>
    <name evidence="2" type="ORF">INF20_06990</name>
</gene>
<evidence type="ECO:0008006" key="4">
    <source>
        <dbReference type="Google" id="ProtNLM"/>
    </source>
</evidence>
<keyword evidence="1" id="KW-0472">Membrane</keyword>
<feature type="transmembrane region" description="Helical" evidence="1">
    <location>
        <begin position="205"/>
        <end position="228"/>
    </location>
</feature>
<proteinExistence type="predicted"/>
<evidence type="ECO:0000256" key="1">
    <source>
        <dbReference type="SAM" id="Phobius"/>
    </source>
</evidence>
<reference evidence="2 3" key="1">
    <citation type="submission" date="2020-10" db="EMBL/GenBank/DDBJ databases">
        <title>ChiBAC.</title>
        <authorList>
            <person name="Zenner C."/>
            <person name="Hitch T.C.A."/>
            <person name="Clavel T."/>
        </authorList>
    </citation>
    <scope>NUCLEOTIDE SEQUENCE [LARGE SCALE GENOMIC DNA]</scope>
    <source>
        <strain evidence="2 3">DSM 108706</strain>
    </source>
</reference>
<feature type="transmembrane region" description="Helical" evidence="1">
    <location>
        <begin position="123"/>
        <end position="143"/>
    </location>
</feature>
<sequence>MKNISKRSRRNPWRNTRNDFKMPWQNIWATLLTVLLPFGILFLASNIVLRSSAFYTFYVSRSGVTRELPYSIENSDVAGAFHDFMMHGKRTFSLTENRDYKPQQVFGEKAADVMGDFRLIADISLVTGIVILIACIGIGIWLYRKGSNKLLYSHYLTVWPELVILLVLISVPVFVTPIREALMYGIYGKDFPPGDSLLQIFENGFWTYFGVAQILASIVLMLAILYIMKKFVTAHKMFKF</sequence>
<dbReference type="EMBL" id="JADCKA010000013">
    <property type="protein sequence ID" value="MBE5036014.1"/>
    <property type="molecule type" value="Genomic_DNA"/>
</dbReference>
<dbReference type="RefSeq" id="WP_226385659.1">
    <property type="nucleotide sequence ID" value="NZ_JADCKA010000013.1"/>
</dbReference>
<accession>A0ABR9QYQ6</accession>
<organism evidence="2 3">
    <name type="scientific">Gallibacter intestinalis</name>
    <dbReference type="NCBI Taxonomy" id="2779356"/>
    <lineage>
        <taxon>Bacteria</taxon>
        <taxon>Bacillati</taxon>
        <taxon>Bacillota</taxon>
        <taxon>Clostridia</taxon>
        <taxon>Eubacteriales</taxon>
        <taxon>Eubacteriaceae</taxon>
        <taxon>Gallibacter</taxon>
    </lineage>
</organism>
<evidence type="ECO:0000313" key="2">
    <source>
        <dbReference type="EMBL" id="MBE5036014.1"/>
    </source>
</evidence>